<feature type="binding site" evidence="7">
    <location>
        <position position="190"/>
    </location>
    <ligand>
        <name>Mg(2+)</name>
        <dbReference type="ChEBI" id="CHEBI:18420"/>
    </ligand>
</feature>
<evidence type="ECO:0008006" key="11">
    <source>
        <dbReference type="Google" id="ProtNLM"/>
    </source>
</evidence>
<evidence type="ECO:0000256" key="5">
    <source>
        <dbReference type="ARBA" id="ARBA00022989"/>
    </source>
</evidence>
<keyword evidence="3" id="KW-0808">Transferase</keyword>
<feature type="transmembrane region" description="Helical" evidence="8">
    <location>
        <begin position="218"/>
        <end position="241"/>
    </location>
</feature>
<evidence type="ECO:0000313" key="9">
    <source>
        <dbReference type="EMBL" id="MBU2689687.1"/>
    </source>
</evidence>
<dbReference type="GO" id="GO:0005886">
    <property type="term" value="C:plasma membrane"/>
    <property type="evidence" value="ECO:0007669"/>
    <property type="project" value="UniProtKB-SubCell"/>
</dbReference>
<dbReference type="PANTHER" id="PTHR22926:SF3">
    <property type="entry name" value="UNDECAPRENYL-PHOSPHATE ALPHA-N-ACETYLGLUCOSAMINYL 1-PHOSPHATE TRANSFERASE"/>
    <property type="match status" value="1"/>
</dbReference>
<organism evidence="9 10">
    <name type="scientific">Eiseniibacteriota bacterium</name>
    <dbReference type="NCBI Taxonomy" id="2212470"/>
    <lineage>
        <taxon>Bacteria</taxon>
        <taxon>Candidatus Eiseniibacteriota</taxon>
    </lineage>
</organism>
<dbReference type="PANTHER" id="PTHR22926">
    <property type="entry name" value="PHOSPHO-N-ACETYLMURAMOYL-PENTAPEPTIDE-TRANSFERASE"/>
    <property type="match status" value="1"/>
</dbReference>
<dbReference type="AlphaFoldDB" id="A0A948RUG8"/>
<evidence type="ECO:0000256" key="7">
    <source>
        <dbReference type="PIRSR" id="PIRSR600715-1"/>
    </source>
</evidence>
<comment type="caution">
    <text evidence="9">The sequence shown here is derived from an EMBL/GenBank/DDBJ whole genome shotgun (WGS) entry which is preliminary data.</text>
</comment>
<feature type="transmembrane region" description="Helical" evidence="8">
    <location>
        <begin position="166"/>
        <end position="182"/>
    </location>
</feature>
<keyword evidence="4 8" id="KW-0812">Transmembrane</keyword>
<comment type="subcellular location">
    <subcellularLocation>
        <location evidence="1">Cell membrane</location>
        <topology evidence="1">Multi-pass membrane protein</topology>
    </subcellularLocation>
</comment>
<protein>
    <recommendedName>
        <fullName evidence="11">Undecaprenyl/decaprenyl-phosphate alpha-N-acetylglucosaminyl 1-phosphate transferase</fullName>
    </recommendedName>
</protein>
<dbReference type="GO" id="GO:0009103">
    <property type="term" value="P:lipopolysaccharide biosynthetic process"/>
    <property type="evidence" value="ECO:0007669"/>
    <property type="project" value="TreeGrafter"/>
</dbReference>
<keyword evidence="6 8" id="KW-0472">Membrane</keyword>
<evidence type="ECO:0000256" key="4">
    <source>
        <dbReference type="ARBA" id="ARBA00022692"/>
    </source>
</evidence>
<keyword evidence="7" id="KW-0460">Magnesium</keyword>
<dbReference type="InterPro" id="IPR000715">
    <property type="entry name" value="Glycosyl_transferase_4"/>
</dbReference>
<feature type="transmembrane region" description="Helical" evidence="8">
    <location>
        <begin position="267"/>
        <end position="287"/>
    </location>
</feature>
<evidence type="ECO:0000256" key="3">
    <source>
        <dbReference type="ARBA" id="ARBA00022679"/>
    </source>
</evidence>
<feature type="binding site" evidence="7">
    <location>
        <position position="137"/>
    </location>
    <ligand>
        <name>Mg(2+)</name>
        <dbReference type="ChEBI" id="CHEBI:18420"/>
    </ligand>
</feature>
<evidence type="ECO:0000256" key="6">
    <source>
        <dbReference type="ARBA" id="ARBA00023136"/>
    </source>
</evidence>
<dbReference type="Pfam" id="PF00953">
    <property type="entry name" value="Glycos_transf_4"/>
    <property type="match status" value="1"/>
</dbReference>
<keyword evidence="5 8" id="KW-1133">Transmembrane helix</keyword>
<dbReference type="Proteomes" id="UP000777784">
    <property type="component" value="Unassembled WGS sequence"/>
</dbReference>
<keyword evidence="7" id="KW-0479">Metal-binding</keyword>
<keyword evidence="2" id="KW-1003">Cell membrane</keyword>
<gene>
    <name evidence="9" type="ORF">KJ970_02090</name>
</gene>
<comment type="cofactor">
    <cofactor evidence="7">
        <name>Mg(2+)</name>
        <dbReference type="ChEBI" id="CHEBI:18420"/>
    </cofactor>
</comment>
<dbReference type="GO" id="GO:0044038">
    <property type="term" value="P:cell wall macromolecule biosynthetic process"/>
    <property type="evidence" value="ECO:0007669"/>
    <property type="project" value="TreeGrafter"/>
</dbReference>
<proteinExistence type="predicted"/>
<feature type="transmembrane region" description="Helical" evidence="8">
    <location>
        <begin position="6"/>
        <end position="28"/>
    </location>
</feature>
<feature type="transmembrane region" description="Helical" evidence="8">
    <location>
        <begin position="112"/>
        <end position="132"/>
    </location>
</feature>
<dbReference type="GO" id="GO:0071555">
    <property type="term" value="P:cell wall organization"/>
    <property type="evidence" value="ECO:0007669"/>
    <property type="project" value="TreeGrafter"/>
</dbReference>
<dbReference type="GO" id="GO:0046872">
    <property type="term" value="F:metal ion binding"/>
    <property type="evidence" value="ECO:0007669"/>
    <property type="project" value="UniProtKB-KW"/>
</dbReference>
<evidence type="ECO:0000313" key="10">
    <source>
        <dbReference type="Proteomes" id="UP000777784"/>
    </source>
</evidence>
<evidence type="ECO:0000256" key="1">
    <source>
        <dbReference type="ARBA" id="ARBA00004651"/>
    </source>
</evidence>
<feature type="transmembrane region" description="Helical" evidence="8">
    <location>
        <begin position="144"/>
        <end position="160"/>
    </location>
</feature>
<evidence type="ECO:0000256" key="8">
    <source>
        <dbReference type="SAM" id="Phobius"/>
    </source>
</evidence>
<feature type="transmembrane region" description="Helical" evidence="8">
    <location>
        <begin position="194"/>
        <end position="212"/>
    </location>
</feature>
<accession>A0A948RUG8</accession>
<name>A0A948RUG8_UNCEI</name>
<feature type="transmembrane region" description="Helical" evidence="8">
    <location>
        <begin position="49"/>
        <end position="69"/>
    </location>
</feature>
<evidence type="ECO:0000256" key="2">
    <source>
        <dbReference type="ARBA" id="ARBA00022475"/>
    </source>
</evidence>
<sequence length="291" mass="31561">MLSPAEIRTLFIFLAGFLPAFILSLPAISLGRRWGWLSTPRPDRHAERAVPLSGGGVLCLALTLPVLLFDDGWRPLPLAWAFTLLGIGDDLREMNPALKAALTGLLALAAPWVLGTAGAGFYPLQVLVLWLLLHAHNLIDNMDGVALGTGFLTFIGLALLSDEPVLWGAVGATAGLLVWNLPPARIFLGDGGSFLLGYWGWVWIVQAAAGLTPVTVRILPLLILFALPLLDMSFVTLTRILRGSRPWIGGRDHLTHRLGRLTGSSRIALWIWLTMQAGLIVMALFLADAWF</sequence>
<reference evidence="9" key="1">
    <citation type="submission" date="2021-05" db="EMBL/GenBank/DDBJ databases">
        <title>Energy efficiency and biological interactions define the core microbiome of deep oligotrophic groundwater.</title>
        <authorList>
            <person name="Mehrshad M."/>
            <person name="Lopez-Fernandez M."/>
            <person name="Bell E."/>
            <person name="Bernier-Latmani R."/>
            <person name="Bertilsson S."/>
            <person name="Dopson M."/>
        </authorList>
    </citation>
    <scope>NUCLEOTIDE SEQUENCE</scope>
    <source>
        <strain evidence="9">Modern_marine.mb.64</strain>
    </source>
</reference>
<dbReference type="GO" id="GO:0016780">
    <property type="term" value="F:phosphotransferase activity, for other substituted phosphate groups"/>
    <property type="evidence" value="ECO:0007669"/>
    <property type="project" value="InterPro"/>
</dbReference>
<dbReference type="EMBL" id="JAHJDP010000012">
    <property type="protein sequence ID" value="MBU2689687.1"/>
    <property type="molecule type" value="Genomic_DNA"/>
</dbReference>